<proteinExistence type="predicted"/>
<organism evidence="1">
    <name type="scientific">Anguilla anguilla</name>
    <name type="common">European freshwater eel</name>
    <name type="synonym">Muraena anguilla</name>
    <dbReference type="NCBI Taxonomy" id="7936"/>
    <lineage>
        <taxon>Eukaryota</taxon>
        <taxon>Metazoa</taxon>
        <taxon>Chordata</taxon>
        <taxon>Craniata</taxon>
        <taxon>Vertebrata</taxon>
        <taxon>Euteleostomi</taxon>
        <taxon>Actinopterygii</taxon>
        <taxon>Neopterygii</taxon>
        <taxon>Teleostei</taxon>
        <taxon>Anguilliformes</taxon>
        <taxon>Anguillidae</taxon>
        <taxon>Anguilla</taxon>
    </lineage>
</organism>
<reference evidence="1" key="2">
    <citation type="journal article" date="2015" name="Fish Shellfish Immunol.">
        <title>Early steps in the European eel (Anguilla anguilla)-Vibrio vulnificus interaction in the gills: Role of the RtxA13 toxin.</title>
        <authorList>
            <person name="Callol A."/>
            <person name="Pajuelo D."/>
            <person name="Ebbesson L."/>
            <person name="Teles M."/>
            <person name="MacKenzie S."/>
            <person name="Amaro C."/>
        </authorList>
    </citation>
    <scope>NUCLEOTIDE SEQUENCE</scope>
</reference>
<dbReference type="EMBL" id="GBXM01029483">
    <property type="protein sequence ID" value="JAH79094.1"/>
    <property type="molecule type" value="Transcribed_RNA"/>
</dbReference>
<reference evidence="1" key="1">
    <citation type="submission" date="2014-11" db="EMBL/GenBank/DDBJ databases">
        <authorList>
            <person name="Amaro Gonzalez C."/>
        </authorList>
    </citation>
    <scope>NUCLEOTIDE SEQUENCE</scope>
</reference>
<dbReference type="AlphaFoldDB" id="A0A0E9VLT9"/>
<protein>
    <submittedName>
        <fullName evidence="1">Uncharacterized protein</fullName>
    </submittedName>
</protein>
<name>A0A0E9VLT9_ANGAN</name>
<accession>A0A0E9VLT9</accession>
<sequence>MYLSSPLIPFFCDLSSLSFIP</sequence>
<evidence type="ECO:0000313" key="1">
    <source>
        <dbReference type="EMBL" id="JAH79094.1"/>
    </source>
</evidence>